<protein>
    <recommendedName>
        <fullName evidence="5">phosphoenolpyruvate--protein phosphotransferase</fullName>
        <ecNumber evidence="5">2.7.3.9</ecNumber>
    </recommendedName>
</protein>
<dbReference type="SUPFAM" id="SSF55781">
    <property type="entry name" value="GAF domain-like"/>
    <property type="match status" value="1"/>
</dbReference>
<evidence type="ECO:0000256" key="5">
    <source>
        <dbReference type="ARBA" id="ARBA00012232"/>
    </source>
</evidence>
<keyword evidence="13" id="KW-0460">Magnesium</keyword>
<name>A0A1G8Q6T8_9GAMM</name>
<dbReference type="OrthoDB" id="9765468at2"/>
<dbReference type="InterPro" id="IPR050499">
    <property type="entry name" value="PEP-utilizing_PTS_enzyme"/>
</dbReference>
<dbReference type="InterPro" id="IPR036637">
    <property type="entry name" value="Phosphohistidine_dom_sf"/>
</dbReference>
<dbReference type="InterPro" id="IPR006318">
    <property type="entry name" value="PTS_EI-like"/>
</dbReference>
<feature type="domain" description="GAF" evidence="14">
    <location>
        <begin position="14"/>
        <end position="162"/>
    </location>
</feature>
<keyword evidence="9" id="KW-0808">Transferase</keyword>
<evidence type="ECO:0000256" key="2">
    <source>
        <dbReference type="ARBA" id="ARBA00001946"/>
    </source>
</evidence>
<dbReference type="NCBIfam" id="TIGR01417">
    <property type="entry name" value="PTS_I_fam"/>
    <property type="match status" value="1"/>
</dbReference>
<evidence type="ECO:0000259" key="14">
    <source>
        <dbReference type="SMART" id="SM00065"/>
    </source>
</evidence>
<dbReference type="InterPro" id="IPR023151">
    <property type="entry name" value="PEP_util_CS"/>
</dbReference>
<dbReference type="EC" id="2.7.3.9" evidence="5"/>
<dbReference type="InterPro" id="IPR000121">
    <property type="entry name" value="PEP_util_C"/>
</dbReference>
<evidence type="ECO:0000256" key="1">
    <source>
        <dbReference type="ARBA" id="ARBA00000683"/>
    </source>
</evidence>
<evidence type="ECO:0000313" key="15">
    <source>
        <dbReference type="EMBL" id="SDJ00474.1"/>
    </source>
</evidence>
<dbReference type="RefSeq" id="WP_090364019.1">
    <property type="nucleotide sequence ID" value="NZ_FNEM01000004.1"/>
</dbReference>
<evidence type="ECO:0000256" key="8">
    <source>
        <dbReference type="ARBA" id="ARBA00022597"/>
    </source>
</evidence>
<dbReference type="InterPro" id="IPR003018">
    <property type="entry name" value="GAF"/>
</dbReference>
<evidence type="ECO:0000256" key="6">
    <source>
        <dbReference type="ARBA" id="ARBA00022448"/>
    </source>
</evidence>
<evidence type="ECO:0000256" key="4">
    <source>
        <dbReference type="ARBA" id="ARBA00007837"/>
    </source>
</evidence>
<dbReference type="GO" id="GO:0009401">
    <property type="term" value="P:phosphoenolpyruvate-dependent sugar phosphotransferase system"/>
    <property type="evidence" value="ECO:0007669"/>
    <property type="project" value="UniProtKB-KW"/>
</dbReference>
<dbReference type="Proteomes" id="UP000199527">
    <property type="component" value="Unassembled WGS sequence"/>
</dbReference>
<evidence type="ECO:0000313" key="16">
    <source>
        <dbReference type="Proteomes" id="UP000199527"/>
    </source>
</evidence>
<comment type="cofactor">
    <cofactor evidence="2">
        <name>Mg(2+)</name>
        <dbReference type="ChEBI" id="CHEBI:18420"/>
    </cofactor>
</comment>
<dbReference type="Pfam" id="PF05524">
    <property type="entry name" value="PEP-utilisers_N"/>
    <property type="match status" value="1"/>
</dbReference>
<dbReference type="InterPro" id="IPR040442">
    <property type="entry name" value="Pyrv_kinase-like_dom_sf"/>
</dbReference>
<dbReference type="Gene3D" id="3.30.450.40">
    <property type="match status" value="1"/>
</dbReference>
<dbReference type="InterPro" id="IPR015813">
    <property type="entry name" value="Pyrv/PenolPyrv_kinase-like_dom"/>
</dbReference>
<dbReference type="PRINTS" id="PR01736">
    <property type="entry name" value="PHPHTRNFRASE"/>
</dbReference>
<keyword evidence="6" id="KW-0813">Transport</keyword>
<evidence type="ECO:0000256" key="7">
    <source>
        <dbReference type="ARBA" id="ARBA00022490"/>
    </source>
</evidence>
<dbReference type="GO" id="GO:0008965">
    <property type="term" value="F:phosphoenolpyruvate-protein phosphotransferase activity"/>
    <property type="evidence" value="ECO:0007669"/>
    <property type="project" value="UniProtKB-EC"/>
</dbReference>
<evidence type="ECO:0000256" key="10">
    <source>
        <dbReference type="ARBA" id="ARBA00022683"/>
    </source>
</evidence>
<keyword evidence="8" id="KW-0762">Sugar transport</keyword>
<dbReference type="InterPro" id="IPR029016">
    <property type="entry name" value="GAF-like_dom_sf"/>
</dbReference>
<evidence type="ECO:0000256" key="3">
    <source>
        <dbReference type="ARBA" id="ARBA00004496"/>
    </source>
</evidence>
<dbReference type="InterPro" id="IPR036618">
    <property type="entry name" value="PtsI_HPr-bd_sf"/>
</dbReference>
<reference evidence="16" key="1">
    <citation type="submission" date="2016-10" db="EMBL/GenBank/DDBJ databases">
        <authorList>
            <person name="Varghese N."/>
            <person name="Submissions S."/>
        </authorList>
    </citation>
    <scope>NUCLEOTIDE SEQUENCE [LARGE SCALE GENOMIC DNA]</scope>
    <source>
        <strain evidence="16">DSM 23317</strain>
    </source>
</reference>
<dbReference type="NCBIfam" id="NF008283">
    <property type="entry name" value="PRK11061.1"/>
    <property type="match status" value="1"/>
</dbReference>
<dbReference type="GO" id="GO:0016301">
    <property type="term" value="F:kinase activity"/>
    <property type="evidence" value="ECO:0007669"/>
    <property type="project" value="UniProtKB-KW"/>
</dbReference>
<dbReference type="PANTHER" id="PTHR46244:SF1">
    <property type="entry name" value="PHOSPHOENOLPYRUVATE-DEPENDENT PHOSPHOTRANSFERASE SYSTEM"/>
    <property type="match status" value="1"/>
</dbReference>
<keyword evidence="16" id="KW-1185">Reference proteome</keyword>
<keyword evidence="11" id="KW-0479">Metal-binding</keyword>
<dbReference type="EMBL" id="FNEM01000004">
    <property type="protein sequence ID" value="SDJ00474.1"/>
    <property type="molecule type" value="Genomic_DNA"/>
</dbReference>
<keyword evidence="7" id="KW-0963">Cytoplasm</keyword>
<dbReference type="PANTHER" id="PTHR46244">
    <property type="entry name" value="PHOSPHOENOLPYRUVATE-PROTEIN PHOSPHOTRANSFERASE"/>
    <property type="match status" value="1"/>
</dbReference>
<evidence type="ECO:0000256" key="12">
    <source>
        <dbReference type="ARBA" id="ARBA00022777"/>
    </source>
</evidence>
<dbReference type="PROSITE" id="PS00370">
    <property type="entry name" value="PEP_ENZYMES_PHOS_SITE"/>
    <property type="match status" value="1"/>
</dbReference>
<comment type="subcellular location">
    <subcellularLocation>
        <location evidence="3">Cytoplasm</location>
    </subcellularLocation>
</comment>
<dbReference type="GO" id="GO:0046872">
    <property type="term" value="F:metal ion binding"/>
    <property type="evidence" value="ECO:0007669"/>
    <property type="project" value="UniProtKB-KW"/>
</dbReference>
<dbReference type="PROSITE" id="PS00742">
    <property type="entry name" value="PEP_ENZYMES_2"/>
    <property type="match status" value="1"/>
</dbReference>
<keyword evidence="10" id="KW-0598">Phosphotransferase system</keyword>
<dbReference type="InterPro" id="IPR008731">
    <property type="entry name" value="PTS_EIN"/>
</dbReference>
<dbReference type="SMART" id="SM00065">
    <property type="entry name" value="GAF"/>
    <property type="match status" value="1"/>
</dbReference>
<gene>
    <name evidence="15" type="ORF">SAMN04488540_104202</name>
</gene>
<evidence type="ECO:0000256" key="13">
    <source>
        <dbReference type="ARBA" id="ARBA00022842"/>
    </source>
</evidence>
<dbReference type="Pfam" id="PF01590">
    <property type="entry name" value="GAF"/>
    <property type="match status" value="1"/>
</dbReference>
<dbReference type="InterPro" id="IPR008279">
    <property type="entry name" value="PEP-util_enz_mobile_dom"/>
</dbReference>
<evidence type="ECO:0000256" key="11">
    <source>
        <dbReference type="ARBA" id="ARBA00022723"/>
    </source>
</evidence>
<organism evidence="15 16">
    <name type="scientific">Ferrimonas sediminum</name>
    <dbReference type="NCBI Taxonomy" id="718193"/>
    <lineage>
        <taxon>Bacteria</taxon>
        <taxon>Pseudomonadati</taxon>
        <taxon>Pseudomonadota</taxon>
        <taxon>Gammaproteobacteria</taxon>
        <taxon>Alteromonadales</taxon>
        <taxon>Ferrimonadaceae</taxon>
        <taxon>Ferrimonas</taxon>
    </lineage>
</organism>
<keyword evidence="12" id="KW-0418">Kinase</keyword>
<dbReference type="SUPFAM" id="SSF52009">
    <property type="entry name" value="Phosphohistidine domain"/>
    <property type="match status" value="1"/>
</dbReference>
<dbReference type="Gene3D" id="1.10.274.10">
    <property type="entry name" value="PtsI, HPr-binding domain"/>
    <property type="match status" value="1"/>
</dbReference>
<dbReference type="Gene3D" id="3.20.20.60">
    <property type="entry name" value="Phosphoenolpyruvate-binding domains"/>
    <property type="match status" value="1"/>
</dbReference>
<comment type="catalytic activity">
    <reaction evidence="1">
        <text>L-histidyl-[protein] + phosphoenolpyruvate = N(pros)-phospho-L-histidyl-[protein] + pyruvate</text>
        <dbReference type="Rhea" id="RHEA:23880"/>
        <dbReference type="Rhea" id="RHEA-COMP:9745"/>
        <dbReference type="Rhea" id="RHEA-COMP:9746"/>
        <dbReference type="ChEBI" id="CHEBI:15361"/>
        <dbReference type="ChEBI" id="CHEBI:29979"/>
        <dbReference type="ChEBI" id="CHEBI:58702"/>
        <dbReference type="ChEBI" id="CHEBI:64837"/>
        <dbReference type="EC" id="2.7.3.9"/>
    </reaction>
</comment>
<proteinExistence type="inferred from homology"/>
<dbReference type="InterPro" id="IPR018274">
    <property type="entry name" value="PEP_util_AS"/>
</dbReference>
<accession>A0A1G8Q6T8</accession>
<dbReference type="Pfam" id="PF02896">
    <property type="entry name" value="PEP-utilizers_C"/>
    <property type="match status" value="1"/>
</dbReference>
<dbReference type="SUPFAM" id="SSF47831">
    <property type="entry name" value="Enzyme I of the PEP:sugar phosphotransferase system HPr-binding (sub)domain"/>
    <property type="match status" value="1"/>
</dbReference>
<dbReference type="Gene3D" id="3.50.30.10">
    <property type="entry name" value="Phosphohistidine domain"/>
    <property type="match status" value="1"/>
</dbReference>
<evidence type="ECO:0000256" key="9">
    <source>
        <dbReference type="ARBA" id="ARBA00022679"/>
    </source>
</evidence>
<dbReference type="Pfam" id="PF00391">
    <property type="entry name" value="PEP-utilizers"/>
    <property type="match status" value="1"/>
</dbReference>
<dbReference type="SUPFAM" id="SSF51621">
    <property type="entry name" value="Phosphoenolpyruvate/pyruvate domain"/>
    <property type="match status" value="1"/>
</dbReference>
<dbReference type="AlphaFoldDB" id="A0A1G8Q6T8"/>
<sequence>MITTLRTIVQRVADADSIEQSMAELVRQTRGAMNTDCCSLYLVDGEGLILQASDGLAAQAIGRARLNAGEGIVGMVMRREEPINLADAPSHPAFKRLPEVEEDEFRAFLATPITHRSKVLGVLVVQQKVARQFNEEEEAFLVTLASQLVPELRQSREATELASSTPKRWSATVASPGIADAEILLARPRLSLDVEPVQGQGSDKEWLRLERALLATQDDMTALSGRLSGEMESQISAIFDIYQYLIADPVLQQDLMTGCDEGWSAETVVANTFVSYVARFEAMTDHYLRERASDLKDLGQRILGQLARPGQSGKPPVKPVILMANEITATMLAEVPRSKLAGIVSVEGGASSHAAILARAMSIPALFGLEGLPMQALAGKRAILDAVRGQLLVEPAQTVVQEFHRFQSSLAKKDARYERGLSQPCQTQDGMAVCLQVNAGLVAEGEQLDPAYVGGIGLYRSETLFMVQNHFPTEQTQERAYQRVLQALGDKPVTIRTLDIGGDKPLPYFPIREDNPFLGWRGIRLTLDHPELFLVQVKAMQRANVGTNNLRILLPMVSNLDEVIQSRKLIEQARLELEEELDRELSPVQVGVMIEVPASIYLLPQLRPLVDFFSVGSNDLTQYLLAVDRNNAQVADRFSHYHPAVIQALAQVAINVGDSELSVCGEMAGEPEGALILMALGLRQLSMNRRSLGRIHHLVRHLRSQQLEPLKVALLQARECTEVRQLARQWMDVHGLSELYQDL</sequence>
<comment type="similarity">
    <text evidence="4">Belongs to the PEP-utilizing enzyme family.</text>
</comment>
<dbReference type="GO" id="GO:0005737">
    <property type="term" value="C:cytoplasm"/>
    <property type="evidence" value="ECO:0007669"/>
    <property type="project" value="UniProtKB-SubCell"/>
</dbReference>